<dbReference type="Proteomes" id="UP000607311">
    <property type="component" value="Unassembled WGS sequence"/>
</dbReference>
<organism evidence="1 2">
    <name type="scientific">Micromonospora sediminimaris</name>
    <dbReference type="NCBI Taxonomy" id="547162"/>
    <lineage>
        <taxon>Bacteria</taxon>
        <taxon>Bacillati</taxon>
        <taxon>Actinomycetota</taxon>
        <taxon>Actinomycetes</taxon>
        <taxon>Micromonosporales</taxon>
        <taxon>Micromonosporaceae</taxon>
        <taxon>Micromonospora</taxon>
    </lineage>
</organism>
<dbReference type="AlphaFoldDB" id="A0A9W5UVH0"/>
<evidence type="ECO:0000313" key="1">
    <source>
        <dbReference type="EMBL" id="GIJ36599.1"/>
    </source>
</evidence>
<sequence length="181" mass="19910">MGRILNGMTNQLPRLGIDIGRVIIDGPAHPGGGDTAFFSGDEATMLATPEVPGAVDTIARLVTLFGGQVWLISKCGPRVQARTLRWLAAHDFHRRSGVPHDHVRFCRARADKRAHCLDLALTHFVDDHREVHAAIRGTVAHQYFFGPQRHPVPAYGRPTPTWADVERHIVGSLPTASPARR</sequence>
<protein>
    <submittedName>
        <fullName evidence="1">Uncharacterized protein</fullName>
    </submittedName>
</protein>
<dbReference type="EMBL" id="BOPD01000056">
    <property type="protein sequence ID" value="GIJ36599.1"/>
    <property type="molecule type" value="Genomic_DNA"/>
</dbReference>
<reference evidence="1" key="1">
    <citation type="submission" date="2021-01" db="EMBL/GenBank/DDBJ databases">
        <title>Whole genome shotgun sequence of Verrucosispora sediminis NBRC 107745.</title>
        <authorList>
            <person name="Komaki H."/>
            <person name="Tamura T."/>
        </authorList>
    </citation>
    <scope>NUCLEOTIDE SEQUENCE</scope>
    <source>
        <strain evidence="1">NBRC 107745</strain>
    </source>
</reference>
<comment type="caution">
    <text evidence="1">The sequence shown here is derived from an EMBL/GenBank/DDBJ whole genome shotgun (WGS) entry which is preliminary data.</text>
</comment>
<keyword evidence="2" id="KW-1185">Reference proteome</keyword>
<proteinExistence type="predicted"/>
<accession>A0A9W5UVH0</accession>
<evidence type="ECO:0000313" key="2">
    <source>
        <dbReference type="Proteomes" id="UP000607311"/>
    </source>
</evidence>
<name>A0A9W5UVH0_9ACTN</name>
<gene>
    <name evidence="1" type="ORF">Vse01_57470</name>
</gene>